<dbReference type="STRING" id="270918.APR42_01430"/>
<evidence type="ECO:0000256" key="1">
    <source>
        <dbReference type="SAM" id="Phobius"/>
    </source>
</evidence>
<proteinExistence type="predicted"/>
<comment type="caution">
    <text evidence="2">The sequence shown here is derived from an EMBL/GenBank/DDBJ whole genome shotgun (WGS) entry which is preliminary data.</text>
</comment>
<feature type="transmembrane region" description="Helical" evidence="1">
    <location>
        <begin position="213"/>
        <end position="231"/>
    </location>
</feature>
<name>A0A0Q9ZBX2_9FLAO</name>
<dbReference type="OrthoDB" id="2827525at2"/>
<feature type="transmembrane region" description="Helical" evidence="1">
    <location>
        <begin position="143"/>
        <end position="164"/>
    </location>
</feature>
<dbReference type="Proteomes" id="UP000051643">
    <property type="component" value="Unassembled WGS sequence"/>
</dbReference>
<keyword evidence="1" id="KW-1133">Transmembrane helix</keyword>
<dbReference type="AlphaFoldDB" id="A0A0Q9ZBX2"/>
<evidence type="ECO:0008006" key="4">
    <source>
        <dbReference type="Google" id="ProtNLM"/>
    </source>
</evidence>
<feature type="transmembrane region" description="Helical" evidence="1">
    <location>
        <begin position="314"/>
        <end position="335"/>
    </location>
</feature>
<feature type="transmembrane region" description="Helical" evidence="1">
    <location>
        <begin position="12"/>
        <end position="31"/>
    </location>
</feature>
<sequence length="403" mass="46828">MFRLDLKAHTNIAFAYFFLAAGLGILLRLFYVTPIAANYKYIIHAHSHTALLGWVYLALTGIIYRLLFQTTKLPKKYLYIFLVTNISLLGMLFSFPFQGYAVVSIIFSTLFLFCSYFYTGFILRNTPDEHRHTQYFKLIKAALWYMVFSSIGPWALGAIMSTLGKASIWYKLSIYFYLHFQYNAWFLLGILGIVFYLFQKLKLTFAPSEFKRFFYLLNFGVILSFFLSTYWTNPPIVFHFLGGLGVILLLLAFYQLFAFILRNKYQLKAGLSSFNYQILKITGILLVGKIFMQSLTAIPFFADLAFENLDFVIGYLHWVFLGFVSLALFGFLNWLKLIRLPKKAFYLYLSGFLISEMLIFYKGFVLWLGLPFFSSYFLILVLVSALIPIAVGWIIGLNFRKNK</sequence>
<evidence type="ECO:0000313" key="2">
    <source>
        <dbReference type="EMBL" id="KRG30556.1"/>
    </source>
</evidence>
<keyword evidence="3" id="KW-1185">Reference proteome</keyword>
<feature type="transmembrane region" description="Helical" evidence="1">
    <location>
        <begin position="281"/>
        <end position="302"/>
    </location>
</feature>
<feature type="transmembrane region" description="Helical" evidence="1">
    <location>
        <begin position="101"/>
        <end position="123"/>
    </location>
</feature>
<feature type="transmembrane region" description="Helical" evidence="1">
    <location>
        <begin position="376"/>
        <end position="399"/>
    </location>
</feature>
<keyword evidence="1" id="KW-0812">Transmembrane</keyword>
<feature type="transmembrane region" description="Helical" evidence="1">
    <location>
        <begin position="77"/>
        <end position="95"/>
    </location>
</feature>
<feature type="transmembrane region" description="Helical" evidence="1">
    <location>
        <begin position="347"/>
        <end position="370"/>
    </location>
</feature>
<accession>A0A0Q9ZBX2</accession>
<protein>
    <recommendedName>
        <fullName evidence="4">Cytochrome C oxidase subunit I</fullName>
    </recommendedName>
</protein>
<feature type="transmembrane region" description="Helical" evidence="1">
    <location>
        <begin position="51"/>
        <end position="68"/>
    </location>
</feature>
<reference evidence="2" key="1">
    <citation type="submission" date="2015-10" db="EMBL/GenBank/DDBJ databases">
        <title>Draft genome sequence of Salegentibacter mishustinae KCTC 12263.</title>
        <authorList>
            <person name="Lin W."/>
            <person name="Zheng Q."/>
        </authorList>
    </citation>
    <scope>NUCLEOTIDE SEQUENCE [LARGE SCALE GENOMIC DNA]</scope>
    <source>
        <strain evidence="2">KCTC 12263</strain>
    </source>
</reference>
<evidence type="ECO:0000313" key="3">
    <source>
        <dbReference type="Proteomes" id="UP000051643"/>
    </source>
</evidence>
<dbReference type="RefSeq" id="WP_057480379.1">
    <property type="nucleotide sequence ID" value="NZ_BMWR01000002.1"/>
</dbReference>
<feature type="transmembrane region" description="Helical" evidence="1">
    <location>
        <begin position="184"/>
        <end position="201"/>
    </location>
</feature>
<keyword evidence="1" id="KW-0472">Membrane</keyword>
<dbReference type="EMBL" id="LKTP01000001">
    <property type="protein sequence ID" value="KRG30556.1"/>
    <property type="molecule type" value="Genomic_DNA"/>
</dbReference>
<feature type="transmembrane region" description="Helical" evidence="1">
    <location>
        <begin position="237"/>
        <end position="261"/>
    </location>
</feature>
<gene>
    <name evidence="2" type="ORF">APR42_01430</name>
</gene>
<organism evidence="2 3">
    <name type="scientific">Salegentibacter mishustinae</name>
    <dbReference type="NCBI Taxonomy" id="270918"/>
    <lineage>
        <taxon>Bacteria</taxon>
        <taxon>Pseudomonadati</taxon>
        <taxon>Bacteroidota</taxon>
        <taxon>Flavobacteriia</taxon>
        <taxon>Flavobacteriales</taxon>
        <taxon>Flavobacteriaceae</taxon>
        <taxon>Salegentibacter</taxon>
    </lineage>
</organism>